<feature type="region of interest" description="Disordered" evidence="2">
    <location>
        <begin position="567"/>
        <end position="640"/>
    </location>
</feature>
<feature type="compositionally biased region" description="Polar residues" evidence="2">
    <location>
        <begin position="498"/>
        <end position="517"/>
    </location>
</feature>
<dbReference type="Gene3D" id="1.20.58.1520">
    <property type="match status" value="1"/>
</dbReference>
<dbReference type="STRING" id="105785.A0A2J7QBV4"/>
<accession>A0A2J7QBV4</accession>
<dbReference type="InterPro" id="IPR007145">
    <property type="entry name" value="MAP65_Ase1_PRC1"/>
</dbReference>
<evidence type="ECO:0000313" key="4">
    <source>
        <dbReference type="Proteomes" id="UP000235965"/>
    </source>
</evidence>
<evidence type="ECO:0000256" key="1">
    <source>
        <dbReference type="SAM" id="Coils"/>
    </source>
</evidence>
<dbReference type="GO" id="GO:0051256">
    <property type="term" value="P:mitotic spindle midzone assembly"/>
    <property type="evidence" value="ECO:0007669"/>
    <property type="project" value="TreeGrafter"/>
</dbReference>
<dbReference type="Proteomes" id="UP000235965">
    <property type="component" value="Unassembled WGS sequence"/>
</dbReference>
<dbReference type="InParanoid" id="A0A2J7QBV4"/>
<feature type="region of interest" description="Disordered" evidence="2">
    <location>
        <begin position="471"/>
        <end position="517"/>
    </location>
</feature>
<evidence type="ECO:0008006" key="5">
    <source>
        <dbReference type="Google" id="ProtNLM"/>
    </source>
</evidence>
<dbReference type="PANTHER" id="PTHR19321:SF41">
    <property type="entry name" value="FASCETTO-RELATED"/>
    <property type="match status" value="1"/>
</dbReference>
<proteinExistence type="predicted"/>
<dbReference type="AlphaFoldDB" id="A0A2J7QBV4"/>
<evidence type="ECO:0000256" key="2">
    <source>
        <dbReference type="SAM" id="MobiDB-lite"/>
    </source>
</evidence>
<dbReference type="EMBL" id="NEVH01016296">
    <property type="protein sequence ID" value="PNF26066.1"/>
    <property type="molecule type" value="Genomic_DNA"/>
</dbReference>
<dbReference type="GO" id="GO:1990023">
    <property type="term" value="C:mitotic spindle midzone"/>
    <property type="evidence" value="ECO:0007669"/>
    <property type="project" value="TreeGrafter"/>
</dbReference>
<evidence type="ECO:0000313" key="3">
    <source>
        <dbReference type="EMBL" id="PNF26066.1"/>
    </source>
</evidence>
<comment type="caution">
    <text evidence="3">The sequence shown here is derived from an EMBL/GenBank/DDBJ whole genome shotgun (WGS) entry which is preliminary data.</text>
</comment>
<keyword evidence="1" id="KW-0175">Coiled coil</keyword>
<feature type="coiled-coil region" evidence="1">
    <location>
        <begin position="61"/>
        <end position="95"/>
    </location>
</feature>
<dbReference type="PANTHER" id="PTHR19321">
    <property type="entry name" value="PROTEIN REGULATOR OF CYTOKINESIS 1 PRC1-RELATED"/>
    <property type="match status" value="1"/>
</dbReference>
<dbReference type="GO" id="GO:0005737">
    <property type="term" value="C:cytoplasm"/>
    <property type="evidence" value="ECO:0007669"/>
    <property type="project" value="TreeGrafter"/>
</dbReference>
<keyword evidence="4" id="KW-1185">Reference proteome</keyword>
<feature type="compositionally biased region" description="Basic residues" evidence="2">
    <location>
        <begin position="581"/>
        <end position="597"/>
    </location>
</feature>
<sequence length="647" mass="75395">MADFISARNCDDVTTSVNSIVRTSMEKLAAIWEECGFGDTSIQQRCEAVKKHVQSLFDEMLEEEQENKNLIITMIENYLKEIADLSKDLNQEISVNGYENLPLCNVERILRCKVEEYRKIKQSRLHRLAELKSKEELLCNALGIQPHADFAHQVPSEQQLVEFELYIKKKIDEKERLMSVYQESKSAIVTIVSELKIVPVLEFEKLVLCEEDTAFRPTKENMAALKQLHMRLEQQLEDTKAEVTELREKLTQLWDRLHEDYNHRNIFLGAHRGYSADTLRALKDELKRCEELKCQNIKRFVEEIRRELECWWNKCSVGEEERLQFQPYSSDCFTEDLLELHELEVQKFQSYYEQNVVIFELVNQRQELWDKMLELENRANDPSRLFHNRGGQLLLEEKERKNIQKELPKVEKELMKHITIYEEQHKKQFMILGEPVIDIISKQWALHKENKEQEKKAKKFARDHVLNVESRLGSQLRSSKRKNVPVTPVHSAHKLQKMSGNDRTAASENNPHPVQQTVIPRNIFAELGTNSDSSAASNLTTYTDFQDHLEVLNQEVTCRSSVMPGRCLRERNTPTTTLPPRTKKTPQPRKTPMKPPRKVVAGQESSSKLPRMVQRTARGTPNSPMYQRGITTTPRLTTPRGKLPIII</sequence>
<feature type="compositionally biased region" description="Polar residues" evidence="2">
    <location>
        <begin position="617"/>
        <end position="636"/>
    </location>
</feature>
<dbReference type="OrthoDB" id="642895at2759"/>
<organism evidence="3 4">
    <name type="scientific">Cryptotermes secundus</name>
    <dbReference type="NCBI Taxonomy" id="105785"/>
    <lineage>
        <taxon>Eukaryota</taxon>
        <taxon>Metazoa</taxon>
        <taxon>Ecdysozoa</taxon>
        <taxon>Arthropoda</taxon>
        <taxon>Hexapoda</taxon>
        <taxon>Insecta</taxon>
        <taxon>Pterygota</taxon>
        <taxon>Neoptera</taxon>
        <taxon>Polyneoptera</taxon>
        <taxon>Dictyoptera</taxon>
        <taxon>Blattodea</taxon>
        <taxon>Blattoidea</taxon>
        <taxon>Termitoidae</taxon>
        <taxon>Kalotermitidae</taxon>
        <taxon>Cryptotermitinae</taxon>
        <taxon>Cryptotermes</taxon>
    </lineage>
</organism>
<dbReference type="Pfam" id="PF03999">
    <property type="entry name" value="MAP65_ASE1"/>
    <property type="match status" value="1"/>
</dbReference>
<gene>
    <name evidence="3" type="ORF">B7P43_G06395</name>
</gene>
<protein>
    <recommendedName>
        <fullName evidence="5">Protein regulator of cytokinesis 1</fullName>
    </recommendedName>
</protein>
<dbReference type="FunCoup" id="A0A2J7QBV4">
    <property type="interactions" value="1005"/>
</dbReference>
<reference evidence="3 4" key="1">
    <citation type="submission" date="2017-12" db="EMBL/GenBank/DDBJ databases">
        <title>Hemimetabolous genomes reveal molecular basis of termite eusociality.</title>
        <authorList>
            <person name="Harrison M.C."/>
            <person name="Jongepier E."/>
            <person name="Robertson H.M."/>
            <person name="Arning N."/>
            <person name="Bitard-Feildel T."/>
            <person name="Chao H."/>
            <person name="Childers C.P."/>
            <person name="Dinh H."/>
            <person name="Doddapaneni H."/>
            <person name="Dugan S."/>
            <person name="Gowin J."/>
            <person name="Greiner C."/>
            <person name="Han Y."/>
            <person name="Hu H."/>
            <person name="Hughes D.S.T."/>
            <person name="Huylmans A.-K."/>
            <person name="Kemena C."/>
            <person name="Kremer L.P.M."/>
            <person name="Lee S.L."/>
            <person name="Lopez-Ezquerra A."/>
            <person name="Mallet L."/>
            <person name="Monroy-Kuhn J.M."/>
            <person name="Moser A."/>
            <person name="Murali S.C."/>
            <person name="Muzny D.M."/>
            <person name="Otani S."/>
            <person name="Piulachs M.-D."/>
            <person name="Poelchau M."/>
            <person name="Qu J."/>
            <person name="Schaub F."/>
            <person name="Wada-Katsumata A."/>
            <person name="Worley K.C."/>
            <person name="Xie Q."/>
            <person name="Ylla G."/>
            <person name="Poulsen M."/>
            <person name="Gibbs R.A."/>
            <person name="Schal C."/>
            <person name="Richards S."/>
            <person name="Belles X."/>
            <person name="Korb J."/>
            <person name="Bornberg-Bauer E."/>
        </authorList>
    </citation>
    <scope>NUCLEOTIDE SEQUENCE [LARGE SCALE GENOMIC DNA]</scope>
    <source>
        <tissue evidence="3">Whole body</tissue>
    </source>
</reference>
<name>A0A2J7QBV4_9NEOP</name>
<feature type="coiled-coil region" evidence="1">
    <location>
        <begin position="222"/>
        <end position="253"/>
    </location>
</feature>
<dbReference type="GO" id="GO:0008017">
    <property type="term" value="F:microtubule binding"/>
    <property type="evidence" value="ECO:0007669"/>
    <property type="project" value="InterPro"/>
</dbReference>